<evidence type="ECO:0000313" key="4">
    <source>
        <dbReference type="EMBL" id="QHT95033.1"/>
    </source>
</evidence>
<dbReference type="GO" id="GO:0006629">
    <property type="term" value="P:lipid metabolic process"/>
    <property type="evidence" value="ECO:0007669"/>
    <property type="project" value="InterPro"/>
</dbReference>
<feature type="region of interest" description="Disordered" evidence="1">
    <location>
        <begin position="366"/>
        <end position="389"/>
    </location>
</feature>
<accession>A0A6C0ITZ2</accession>
<sequence length="389" mass="44216">MSFKDIFDNLLSKRNIYIIGWTLFIASLIAVVTYIARTKLYAPDGEIDRLAKYLKSQSIQVQSAVTTKEINTYALVDFHIAGSYNTCCSINTKDNEVSLEPLKMVLKRGIRVVDFEIYMLPNRSVVIASGHNPLKITTQSECYDTTITQKGSYNHVNITQAFNMINAYGFSVAPNSLDPIFINLRIKTKEPAVFDVLKKELHKAFSNRLLPSIYAQEGKLVKPQRKKIELMPLKDLKGKVVIMVEDFCENYKDNNEFYQLVNLSVSGNLRKETSDGVKTRKGQDYTEKNKDKLALVVPDDTHPATQLSSSACRAFGVQFIMMNYGLAVDSLKDHMKFFREKGTQIVLKEKDMRRIRTTTKKPIQINKTGEGLNKTKKRVDPTTGKSYTF</sequence>
<protein>
    <recommendedName>
        <fullName evidence="3">Phosphatidylinositol-specific phospholipase C X domain-containing protein</fullName>
    </recommendedName>
</protein>
<keyword evidence="2" id="KW-1133">Transmembrane helix</keyword>
<dbReference type="InterPro" id="IPR017946">
    <property type="entry name" value="PLC-like_Pdiesterase_TIM-brl"/>
</dbReference>
<dbReference type="Pfam" id="PF00388">
    <property type="entry name" value="PI-PLC-X"/>
    <property type="match status" value="1"/>
</dbReference>
<feature type="transmembrane region" description="Helical" evidence="2">
    <location>
        <begin position="16"/>
        <end position="36"/>
    </location>
</feature>
<name>A0A6C0ITZ2_9ZZZZ</name>
<dbReference type="InterPro" id="IPR000909">
    <property type="entry name" value="PLipase_C_PInositol-sp_X_dom"/>
</dbReference>
<reference evidence="4" key="1">
    <citation type="journal article" date="2020" name="Nature">
        <title>Giant virus diversity and host interactions through global metagenomics.</title>
        <authorList>
            <person name="Schulz F."/>
            <person name="Roux S."/>
            <person name="Paez-Espino D."/>
            <person name="Jungbluth S."/>
            <person name="Walsh D.A."/>
            <person name="Denef V.J."/>
            <person name="McMahon K.D."/>
            <person name="Konstantinidis K.T."/>
            <person name="Eloe-Fadrosh E.A."/>
            <person name="Kyrpides N.C."/>
            <person name="Woyke T."/>
        </authorList>
    </citation>
    <scope>NUCLEOTIDE SEQUENCE</scope>
    <source>
        <strain evidence="4">GVMAG-M-3300024261-37</strain>
    </source>
</reference>
<dbReference type="GO" id="GO:0008081">
    <property type="term" value="F:phosphoric diester hydrolase activity"/>
    <property type="evidence" value="ECO:0007669"/>
    <property type="project" value="InterPro"/>
</dbReference>
<dbReference type="AlphaFoldDB" id="A0A6C0ITZ2"/>
<evidence type="ECO:0000256" key="1">
    <source>
        <dbReference type="SAM" id="MobiDB-lite"/>
    </source>
</evidence>
<dbReference type="EMBL" id="MN740233">
    <property type="protein sequence ID" value="QHT95033.1"/>
    <property type="molecule type" value="Genomic_DNA"/>
</dbReference>
<dbReference type="SUPFAM" id="SSF51695">
    <property type="entry name" value="PLC-like phosphodiesterases"/>
    <property type="match status" value="1"/>
</dbReference>
<evidence type="ECO:0000256" key="2">
    <source>
        <dbReference type="SAM" id="Phobius"/>
    </source>
</evidence>
<organism evidence="4">
    <name type="scientific">viral metagenome</name>
    <dbReference type="NCBI Taxonomy" id="1070528"/>
    <lineage>
        <taxon>unclassified sequences</taxon>
        <taxon>metagenomes</taxon>
        <taxon>organismal metagenomes</taxon>
    </lineage>
</organism>
<dbReference type="PROSITE" id="PS50007">
    <property type="entry name" value="PIPLC_X_DOMAIN"/>
    <property type="match status" value="1"/>
</dbReference>
<keyword evidence="2" id="KW-0812">Transmembrane</keyword>
<keyword evidence="2" id="KW-0472">Membrane</keyword>
<feature type="domain" description="Phosphatidylinositol-specific phospholipase C X" evidence="3">
    <location>
        <begin position="75"/>
        <end position="244"/>
    </location>
</feature>
<dbReference type="Gene3D" id="3.20.20.190">
    <property type="entry name" value="Phosphatidylinositol (PI) phosphodiesterase"/>
    <property type="match status" value="1"/>
</dbReference>
<evidence type="ECO:0000259" key="3">
    <source>
        <dbReference type="Pfam" id="PF00388"/>
    </source>
</evidence>
<proteinExistence type="predicted"/>